<reference evidence="1" key="1">
    <citation type="submission" date="2018-02" db="EMBL/GenBank/DDBJ databases">
        <title>Rhizophora mucronata_Transcriptome.</title>
        <authorList>
            <person name="Meera S.P."/>
            <person name="Sreeshan A."/>
            <person name="Augustine A."/>
        </authorList>
    </citation>
    <scope>NUCLEOTIDE SEQUENCE</scope>
    <source>
        <tissue evidence="1">Leaf</tissue>
    </source>
</reference>
<organism evidence="1">
    <name type="scientific">Rhizophora mucronata</name>
    <name type="common">Asiatic mangrove</name>
    <dbReference type="NCBI Taxonomy" id="61149"/>
    <lineage>
        <taxon>Eukaryota</taxon>
        <taxon>Viridiplantae</taxon>
        <taxon>Streptophyta</taxon>
        <taxon>Embryophyta</taxon>
        <taxon>Tracheophyta</taxon>
        <taxon>Spermatophyta</taxon>
        <taxon>Magnoliopsida</taxon>
        <taxon>eudicotyledons</taxon>
        <taxon>Gunneridae</taxon>
        <taxon>Pentapetalae</taxon>
        <taxon>rosids</taxon>
        <taxon>fabids</taxon>
        <taxon>Malpighiales</taxon>
        <taxon>Rhizophoraceae</taxon>
        <taxon>Rhizophora</taxon>
    </lineage>
</organism>
<dbReference type="EMBL" id="GGEC01088680">
    <property type="protein sequence ID" value="MBX69164.1"/>
    <property type="molecule type" value="Transcribed_RNA"/>
</dbReference>
<evidence type="ECO:0000313" key="1">
    <source>
        <dbReference type="EMBL" id="MBX69164.1"/>
    </source>
</evidence>
<name>A0A2P2QQL1_RHIMU</name>
<sequence>MITSSFCSARHSLLKNGCK</sequence>
<protein>
    <submittedName>
        <fullName evidence="1">Uncharacterized protein</fullName>
    </submittedName>
</protein>
<dbReference type="AlphaFoldDB" id="A0A2P2QQL1"/>
<proteinExistence type="predicted"/>
<accession>A0A2P2QQL1</accession>